<sequence>MNESFISRDILFLEQNRIQSEMSKYVEWIHQINGYYKQPNYNQRIHKKEYQKSLILLPNFQVLSKKFEDHTKQIEDKVIKEWMEKLEFEEKFNPSNTVSMDYIMKFLKNMVSDFNNMILHQQMPDDNQKENKPKLSQFEKDFMMKQIDDNKINIILFTTLIQQISKVLDYEQIVSEKNKEFIKNLLEKYLQIIQISSEEIVFKSEKLMSEEQHQVLNKNIKNSLLHRLLEIEQKFINLDSKNYMGNASMIEYDTKINQIEYTQSINYKDDGIKSSSNTMYTGHSINAFTQNKREHNIDISISSHKEIEYLDFLMKDSRVEENSQKEIEKKFKHLMERLSKLGDLIKLAQTEKIHEMIEMINEFKTVLFLHNLLIKNRIENFLKAEENMNLYEKKELKKKIEQYRTIIQKSFQYLDEKKKISLKEEKPTFKRYMGDQGMITHKHLILNKDNLVPIFKHLDPSRFHEDHLVKKFDIKHRQEEQMQKHIQRIQKTNQSFSICSQPTSTVRRNDTVRSNDLSILSKIQSRQNSLWSKYDDTSNSNPTNLQKSMHSSKLIEDPQKLIQEKQRKILSKFNSNYGNKQFTKDKDKTKEFTQILKQNCQKRKGLQEYEQQKNSKQVQQHINQLINNSFDEDKVNEQILNRDLESQKIIKQQNKFPQILLNMRNTFNSNQFNISKSDDNSMAELSQENLPTSMNDLSVGELSPNSNFCKQNEEILIRVGDKQISPIKPNQRIRGVNRNKIQNYNQINNTFHFQSVNSRCSSSELGGNSVDYYQVVQKNPRSKKKYQNLSKNESYEEHQDGSTLFTSQQSPFKSQEQSFDYSIRNEKSISNKKQIQNNSMDDIQDMVSKRQRQRLLINRMQLPNTLPIMNSLNSQSEYQQQQQQQQLLQKEQACTMSVQKQVSKQSQNIKIHVKEFQFGEKTLNDTQQTIKKQQTQESMKQSINFYDTMYQYKLKVERQEIENQERLNKRQKVIDNINSHFMPKYIHINGGKLAQKANPHLIRNLVNNFRKEELEKNQYVLQNYQKLKKKEETDYYGIEELTCPPKEHKFITSTIQNTYEDIKTDNILFQNKQE</sequence>
<organism evidence="2 3">
    <name type="scientific">Tetrahymena thermophila (strain SB210)</name>
    <dbReference type="NCBI Taxonomy" id="312017"/>
    <lineage>
        <taxon>Eukaryota</taxon>
        <taxon>Sar</taxon>
        <taxon>Alveolata</taxon>
        <taxon>Ciliophora</taxon>
        <taxon>Intramacronucleata</taxon>
        <taxon>Oligohymenophorea</taxon>
        <taxon>Hymenostomatida</taxon>
        <taxon>Tetrahymenina</taxon>
        <taxon>Tetrahymenidae</taxon>
        <taxon>Tetrahymena</taxon>
    </lineage>
</organism>
<evidence type="ECO:0000313" key="3">
    <source>
        <dbReference type="Proteomes" id="UP000009168"/>
    </source>
</evidence>
<dbReference type="KEGG" id="tet:TTHERM_00355340"/>
<accession>Q22Y37</accession>
<evidence type="ECO:0000313" key="2">
    <source>
        <dbReference type="EMBL" id="EAR90187.2"/>
    </source>
</evidence>
<protein>
    <submittedName>
        <fullName evidence="2">Uncharacterized protein</fullName>
    </submittedName>
</protein>
<dbReference type="HOGENOM" id="CLU_292139_0_0_1"/>
<feature type="compositionally biased region" description="Polar residues" evidence="1">
    <location>
        <begin position="801"/>
        <end position="819"/>
    </location>
</feature>
<gene>
    <name evidence="2" type="ORF">TTHERM_00355340</name>
</gene>
<feature type="region of interest" description="Disordered" evidence="1">
    <location>
        <begin position="781"/>
        <end position="819"/>
    </location>
</feature>
<name>Q22Y37_TETTS</name>
<dbReference type="GeneID" id="7837282"/>
<keyword evidence="3" id="KW-1185">Reference proteome</keyword>
<proteinExistence type="predicted"/>
<dbReference type="InParanoid" id="Q22Y37"/>
<feature type="region of interest" description="Disordered" evidence="1">
    <location>
        <begin position="530"/>
        <end position="554"/>
    </location>
</feature>
<dbReference type="EMBL" id="GG662749">
    <property type="protein sequence ID" value="EAR90187.2"/>
    <property type="molecule type" value="Genomic_DNA"/>
</dbReference>
<evidence type="ECO:0000256" key="1">
    <source>
        <dbReference type="SAM" id="MobiDB-lite"/>
    </source>
</evidence>
<reference evidence="3" key="1">
    <citation type="journal article" date="2006" name="PLoS Biol.">
        <title>Macronuclear genome sequence of the ciliate Tetrahymena thermophila, a model eukaryote.</title>
        <authorList>
            <person name="Eisen J.A."/>
            <person name="Coyne R.S."/>
            <person name="Wu M."/>
            <person name="Wu D."/>
            <person name="Thiagarajan M."/>
            <person name="Wortman J.R."/>
            <person name="Badger J.H."/>
            <person name="Ren Q."/>
            <person name="Amedeo P."/>
            <person name="Jones K.M."/>
            <person name="Tallon L.J."/>
            <person name="Delcher A.L."/>
            <person name="Salzberg S.L."/>
            <person name="Silva J.C."/>
            <person name="Haas B.J."/>
            <person name="Majoros W.H."/>
            <person name="Farzad M."/>
            <person name="Carlton J.M."/>
            <person name="Smith R.K. Jr."/>
            <person name="Garg J."/>
            <person name="Pearlman R.E."/>
            <person name="Karrer K.M."/>
            <person name="Sun L."/>
            <person name="Manning G."/>
            <person name="Elde N.C."/>
            <person name="Turkewitz A.P."/>
            <person name="Asai D.J."/>
            <person name="Wilkes D.E."/>
            <person name="Wang Y."/>
            <person name="Cai H."/>
            <person name="Collins K."/>
            <person name="Stewart B.A."/>
            <person name="Lee S.R."/>
            <person name="Wilamowska K."/>
            <person name="Weinberg Z."/>
            <person name="Ruzzo W.L."/>
            <person name="Wloga D."/>
            <person name="Gaertig J."/>
            <person name="Frankel J."/>
            <person name="Tsao C.-C."/>
            <person name="Gorovsky M.A."/>
            <person name="Keeling P.J."/>
            <person name="Waller R.F."/>
            <person name="Patron N.J."/>
            <person name="Cherry J.M."/>
            <person name="Stover N.A."/>
            <person name="Krieger C.J."/>
            <person name="del Toro C."/>
            <person name="Ryder H.F."/>
            <person name="Williamson S.C."/>
            <person name="Barbeau R.A."/>
            <person name="Hamilton E.P."/>
            <person name="Orias E."/>
        </authorList>
    </citation>
    <scope>NUCLEOTIDE SEQUENCE [LARGE SCALE GENOMIC DNA]</scope>
    <source>
        <strain evidence="3">SB210</strain>
    </source>
</reference>
<feature type="compositionally biased region" description="Polar residues" evidence="1">
    <location>
        <begin position="530"/>
        <end position="551"/>
    </location>
</feature>
<dbReference type="RefSeq" id="XP_001010432.2">
    <property type="nucleotide sequence ID" value="XM_001010432.2"/>
</dbReference>
<dbReference type="Proteomes" id="UP000009168">
    <property type="component" value="Unassembled WGS sequence"/>
</dbReference>
<dbReference type="AlphaFoldDB" id="Q22Y37"/>